<dbReference type="SMART" id="SM00300">
    <property type="entry name" value="ChSh"/>
    <property type="match status" value="1"/>
</dbReference>
<dbReference type="SUPFAM" id="SSF54160">
    <property type="entry name" value="Chromo domain-like"/>
    <property type="match status" value="2"/>
</dbReference>
<evidence type="ECO:0000259" key="5">
    <source>
        <dbReference type="PROSITE" id="PS50013"/>
    </source>
</evidence>
<keyword evidence="3" id="KW-0539">Nucleus</keyword>
<dbReference type="SMART" id="SM00298">
    <property type="entry name" value="CHROMO"/>
    <property type="match status" value="1"/>
</dbReference>
<dbReference type="InterPro" id="IPR000953">
    <property type="entry name" value="Chromo/chromo_shadow_dom"/>
</dbReference>
<sequence length="240" mass="27338">MPPLVVDDDDDEQSGEEIPYKDPSPEEEAGDEEGSEDDEGDEEVFVVEAITDHNYDDNGVLIYLVRWQGYPKKSDHTWEPEENLATAKETLEEYFKKIGGRPSANPEKRSKKRKTEDVETPKPGRKKTKTETPEVAPGSTRKKKQVEWKPPMGTWEDDLMDIDTIEETKNSKGELERAAYVVWNNGQKTRHSLATLNMKAPQKMLRYYESHLVFKTDEVMEEKLNGDSGENADTEVAAEA</sequence>
<dbReference type="CDD" id="cd00024">
    <property type="entry name" value="CD_CSD"/>
    <property type="match status" value="1"/>
</dbReference>
<feature type="region of interest" description="Disordered" evidence="4">
    <location>
        <begin position="1"/>
        <end position="43"/>
    </location>
</feature>
<gene>
    <name evidence="6" type="ORF">EJ08DRAFT_693810</name>
</gene>
<dbReference type="PROSITE" id="PS00598">
    <property type="entry name" value="CHROMO_1"/>
    <property type="match status" value="1"/>
</dbReference>
<evidence type="ECO:0000313" key="7">
    <source>
        <dbReference type="Proteomes" id="UP000800235"/>
    </source>
</evidence>
<feature type="region of interest" description="Disordered" evidence="4">
    <location>
        <begin position="95"/>
        <end position="155"/>
    </location>
</feature>
<dbReference type="InterPro" id="IPR051219">
    <property type="entry name" value="Heterochromatin_chromo-domain"/>
</dbReference>
<feature type="domain" description="Chromo" evidence="5">
    <location>
        <begin position="45"/>
        <end position="106"/>
    </location>
</feature>
<feature type="compositionally biased region" description="Acidic residues" evidence="4">
    <location>
        <begin position="25"/>
        <end position="43"/>
    </location>
</feature>
<dbReference type="InterPro" id="IPR008251">
    <property type="entry name" value="Chromo_shadow_dom"/>
</dbReference>
<dbReference type="Pfam" id="PF00385">
    <property type="entry name" value="Chromo"/>
    <property type="match status" value="1"/>
</dbReference>
<feature type="compositionally biased region" description="Acidic residues" evidence="4">
    <location>
        <begin position="1"/>
        <end position="15"/>
    </location>
</feature>
<comment type="subcellular location">
    <subcellularLocation>
        <location evidence="1">Nucleus</location>
    </subcellularLocation>
</comment>
<dbReference type="GO" id="GO:0005634">
    <property type="term" value="C:nucleus"/>
    <property type="evidence" value="ECO:0007669"/>
    <property type="project" value="UniProtKB-SubCell"/>
</dbReference>
<dbReference type="PRINTS" id="PR00504">
    <property type="entry name" value="CHROMODOMAIN"/>
</dbReference>
<evidence type="ECO:0000313" key="6">
    <source>
        <dbReference type="EMBL" id="KAF2434267.1"/>
    </source>
</evidence>
<comment type="subunit">
    <text evidence="2">Component of the NuA4 histone acetyltransferase complex.</text>
</comment>
<comment type="caution">
    <text evidence="6">The sequence shown here is derived from an EMBL/GenBank/DDBJ whole genome shotgun (WGS) entry which is preliminary data.</text>
</comment>
<protein>
    <recommendedName>
        <fullName evidence="5">Chromo domain-containing protein</fullName>
    </recommendedName>
</protein>
<dbReference type="InterPro" id="IPR023780">
    <property type="entry name" value="Chromo_domain"/>
</dbReference>
<dbReference type="Gene3D" id="2.40.50.40">
    <property type="match status" value="2"/>
</dbReference>
<dbReference type="InterPro" id="IPR016197">
    <property type="entry name" value="Chromo-like_dom_sf"/>
</dbReference>
<proteinExistence type="predicted"/>
<dbReference type="PANTHER" id="PTHR22812">
    <property type="entry name" value="CHROMOBOX PROTEIN"/>
    <property type="match status" value="1"/>
</dbReference>
<dbReference type="InterPro" id="IPR023779">
    <property type="entry name" value="Chromodomain_CS"/>
</dbReference>
<evidence type="ECO:0000256" key="3">
    <source>
        <dbReference type="ARBA" id="ARBA00023242"/>
    </source>
</evidence>
<reference evidence="6" key="1">
    <citation type="journal article" date="2020" name="Stud. Mycol.">
        <title>101 Dothideomycetes genomes: a test case for predicting lifestyles and emergence of pathogens.</title>
        <authorList>
            <person name="Haridas S."/>
            <person name="Albert R."/>
            <person name="Binder M."/>
            <person name="Bloem J."/>
            <person name="Labutti K."/>
            <person name="Salamov A."/>
            <person name="Andreopoulos B."/>
            <person name="Baker S."/>
            <person name="Barry K."/>
            <person name="Bills G."/>
            <person name="Bluhm B."/>
            <person name="Cannon C."/>
            <person name="Castanera R."/>
            <person name="Culley D."/>
            <person name="Daum C."/>
            <person name="Ezra D."/>
            <person name="Gonzalez J."/>
            <person name="Henrissat B."/>
            <person name="Kuo A."/>
            <person name="Liang C."/>
            <person name="Lipzen A."/>
            <person name="Lutzoni F."/>
            <person name="Magnuson J."/>
            <person name="Mondo S."/>
            <person name="Nolan M."/>
            <person name="Ohm R."/>
            <person name="Pangilinan J."/>
            <person name="Park H.-J."/>
            <person name="Ramirez L."/>
            <person name="Alfaro M."/>
            <person name="Sun H."/>
            <person name="Tritt A."/>
            <person name="Yoshinaga Y."/>
            <person name="Zwiers L.-H."/>
            <person name="Turgeon B."/>
            <person name="Goodwin S."/>
            <person name="Spatafora J."/>
            <person name="Crous P."/>
            <person name="Grigoriev I."/>
        </authorList>
    </citation>
    <scope>NUCLEOTIDE SEQUENCE</scope>
    <source>
        <strain evidence="6">CBS 130266</strain>
    </source>
</reference>
<dbReference type="OrthoDB" id="433924at2759"/>
<accession>A0A9P4NZ27</accession>
<dbReference type="GO" id="GO:0000792">
    <property type="term" value="C:heterochromatin"/>
    <property type="evidence" value="ECO:0007669"/>
    <property type="project" value="UniProtKB-ARBA"/>
</dbReference>
<name>A0A9P4NZ27_9PEZI</name>
<evidence type="ECO:0000256" key="2">
    <source>
        <dbReference type="ARBA" id="ARBA00011353"/>
    </source>
</evidence>
<evidence type="ECO:0000256" key="1">
    <source>
        <dbReference type="ARBA" id="ARBA00004123"/>
    </source>
</evidence>
<dbReference type="PROSITE" id="PS50013">
    <property type="entry name" value="CHROMO_2"/>
    <property type="match status" value="1"/>
</dbReference>
<dbReference type="GO" id="GO:0006338">
    <property type="term" value="P:chromatin remodeling"/>
    <property type="evidence" value="ECO:0007669"/>
    <property type="project" value="UniProtKB-ARBA"/>
</dbReference>
<dbReference type="InterPro" id="IPR017984">
    <property type="entry name" value="Chromo_dom_subgr"/>
</dbReference>
<evidence type="ECO:0000256" key="4">
    <source>
        <dbReference type="SAM" id="MobiDB-lite"/>
    </source>
</evidence>
<dbReference type="Proteomes" id="UP000800235">
    <property type="component" value="Unassembled WGS sequence"/>
</dbReference>
<dbReference type="AlphaFoldDB" id="A0A9P4NZ27"/>
<organism evidence="6 7">
    <name type="scientific">Tothia fuscella</name>
    <dbReference type="NCBI Taxonomy" id="1048955"/>
    <lineage>
        <taxon>Eukaryota</taxon>
        <taxon>Fungi</taxon>
        <taxon>Dikarya</taxon>
        <taxon>Ascomycota</taxon>
        <taxon>Pezizomycotina</taxon>
        <taxon>Dothideomycetes</taxon>
        <taxon>Pleosporomycetidae</taxon>
        <taxon>Venturiales</taxon>
        <taxon>Cylindrosympodiaceae</taxon>
        <taxon>Tothia</taxon>
    </lineage>
</organism>
<keyword evidence="7" id="KW-1185">Reference proteome</keyword>
<dbReference type="Pfam" id="PF01393">
    <property type="entry name" value="Chromo_shadow"/>
    <property type="match status" value="1"/>
</dbReference>
<dbReference type="EMBL" id="MU007017">
    <property type="protein sequence ID" value="KAF2434267.1"/>
    <property type="molecule type" value="Genomic_DNA"/>
</dbReference>